<evidence type="ECO:0000313" key="4">
    <source>
        <dbReference type="Proteomes" id="UP000739538"/>
    </source>
</evidence>
<reference evidence="3" key="1">
    <citation type="submission" date="2020-04" db="EMBL/GenBank/DDBJ databases">
        <authorList>
            <person name="Zhang T."/>
        </authorList>
    </citation>
    <scope>NUCLEOTIDE SEQUENCE</scope>
    <source>
        <strain evidence="3">HKST-UBA02</strain>
    </source>
</reference>
<sequence length="499" mass="54185">MAAWILRGEDAHHWDLYRHLGRPPVLAPPRWALYERIWDVTDLTGPPGGMSPADPRPRDPGPSDRRPSDPRPGGTIEPADWAETLRASLRGRSVVLVVPDATRVGAWRRILPTVLEALAPNFTDRTILVATGTHAPATEADLARHLGADSLDADGCFAGWRIVQNSADGFLGHRAVGLTQRGTEIRIHPDYLDADVRVLLGDVSYHYFAGFGGGPKLVFPGCGEPGAAASNHRRSVRPDSRGDGFVWNEECAPGKSVGNPVLEEIEAAAALAPAHWSIVPVEDPPMGESDLDPSTPVAFPLRVIQGPDLETRAESRLHHDRTHRVEFTQRPDMLVVDAGGRPRDDSFLQSQKSLQHARRFLEPGGRILLVAKCGSGTASAMLDRFLAGPSKFAADPKDLHVQTLYALQSVTESYEVALWSDLPETSVRALGLEPIRSEQDAFAWMDRISGARWGWLPRVERFLPAAGWLGGTPGPADVAETGGEETGEREEPGEGETAE</sequence>
<feature type="domain" description="LarA-like N-terminal" evidence="2">
    <location>
        <begin position="86"/>
        <end position="238"/>
    </location>
</feature>
<protein>
    <submittedName>
        <fullName evidence="3">DUF2088 domain-containing protein</fullName>
    </submittedName>
</protein>
<name>A0A956NHG6_UNCEI</name>
<dbReference type="InterPro" id="IPR043166">
    <property type="entry name" value="LarA-like_C"/>
</dbReference>
<evidence type="ECO:0000259" key="2">
    <source>
        <dbReference type="Pfam" id="PF09861"/>
    </source>
</evidence>
<evidence type="ECO:0000313" key="3">
    <source>
        <dbReference type="EMBL" id="MCA9759328.1"/>
    </source>
</evidence>
<dbReference type="InterPro" id="IPR018657">
    <property type="entry name" value="LarA-like_N"/>
</dbReference>
<dbReference type="PANTHER" id="PTHR33171">
    <property type="entry name" value="LAR_N DOMAIN-CONTAINING PROTEIN"/>
    <property type="match status" value="1"/>
</dbReference>
<evidence type="ECO:0000256" key="1">
    <source>
        <dbReference type="SAM" id="MobiDB-lite"/>
    </source>
</evidence>
<feature type="compositionally biased region" description="Acidic residues" evidence="1">
    <location>
        <begin position="482"/>
        <end position="499"/>
    </location>
</feature>
<reference evidence="3" key="2">
    <citation type="journal article" date="2021" name="Microbiome">
        <title>Successional dynamics and alternative stable states in a saline activated sludge microbial community over 9 years.</title>
        <authorList>
            <person name="Wang Y."/>
            <person name="Ye J."/>
            <person name="Ju F."/>
            <person name="Liu L."/>
            <person name="Boyd J.A."/>
            <person name="Deng Y."/>
            <person name="Parks D.H."/>
            <person name="Jiang X."/>
            <person name="Yin X."/>
            <person name="Woodcroft B.J."/>
            <person name="Tyson G.W."/>
            <person name="Hugenholtz P."/>
            <person name="Polz M.F."/>
            <person name="Zhang T."/>
        </authorList>
    </citation>
    <scope>NUCLEOTIDE SEQUENCE</scope>
    <source>
        <strain evidence="3">HKST-UBA02</strain>
    </source>
</reference>
<gene>
    <name evidence="3" type="ORF">KDA27_26280</name>
</gene>
<dbReference type="Pfam" id="PF09861">
    <property type="entry name" value="Lar_N"/>
    <property type="match status" value="1"/>
</dbReference>
<accession>A0A956NHG6</accession>
<dbReference type="AlphaFoldDB" id="A0A956NHG6"/>
<dbReference type="Gene3D" id="3.90.226.30">
    <property type="match status" value="1"/>
</dbReference>
<dbReference type="EMBL" id="JAGQHS010000313">
    <property type="protein sequence ID" value="MCA9759328.1"/>
    <property type="molecule type" value="Genomic_DNA"/>
</dbReference>
<dbReference type="PANTHER" id="PTHR33171:SF17">
    <property type="entry name" value="LARA-LIKE N-TERMINAL DOMAIN-CONTAINING PROTEIN"/>
    <property type="match status" value="1"/>
</dbReference>
<dbReference type="Proteomes" id="UP000739538">
    <property type="component" value="Unassembled WGS sequence"/>
</dbReference>
<feature type="compositionally biased region" description="Basic and acidic residues" evidence="1">
    <location>
        <begin position="55"/>
        <end position="69"/>
    </location>
</feature>
<feature type="region of interest" description="Disordered" evidence="1">
    <location>
        <begin position="470"/>
        <end position="499"/>
    </location>
</feature>
<feature type="region of interest" description="Disordered" evidence="1">
    <location>
        <begin position="44"/>
        <end position="78"/>
    </location>
</feature>
<dbReference type="InterPro" id="IPR048068">
    <property type="entry name" value="LarA-like"/>
</dbReference>
<proteinExistence type="predicted"/>
<dbReference type="GO" id="GO:0050043">
    <property type="term" value="F:lactate racemase activity"/>
    <property type="evidence" value="ECO:0007669"/>
    <property type="project" value="InterPro"/>
</dbReference>
<comment type="caution">
    <text evidence="3">The sequence shown here is derived from an EMBL/GenBank/DDBJ whole genome shotgun (WGS) entry which is preliminary data.</text>
</comment>
<dbReference type="Gene3D" id="3.40.50.11440">
    <property type="match status" value="1"/>
</dbReference>
<organism evidence="3 4">
    <name type="scientific">Eiseniibacteriota bacterium</name>
    <dbReference type="NCBI Taxonomy" id="2212470"/>
    <lineage>
        <taxon>Bacteria</taxon>
        <taxon>Candidatus Eiseniibacteriota</taxon>
    </lineage>
</organism>